<dbReference type="Pfam" id="PF04586">
    <property type="entry name" value="Peptidase_S78"/>
    <property type="match status" value="1"/>
</dbReference>
<dbReference type="KEGG" id="nha:Nham_3337"/>
<keyword evidence="3" id="KW-0378">Hydrolase</keyword>
<evidence type="ECO:0000256" key="1">
    <source>
        <dbReference type="ARBA" id="ARBA00022612"/>
    </source>
</evidence>
<dbReference type="Pfam" id="PF20454">
    <property type="entry name" value="GpA_nuclease"/>
    <property type="match status" value="1"/>
</dbReference>
<feature type="domain" description="Terminase large subunit GpA endonuclease" evidence="7">
    <location>
        <begin position="274"/>
        <end position="554"/>
    </location>
</feature>
<protein>
    <submittedName>
        <fullName evidence="8">Phage terminase GpA</fullName>
    </submittedName>
</protein>
<evidence type="ECO:0000313" key="8">
    <source>
        <dbReference type="EMBL" id="ABE64069.1"/>
    </source>
</evidence>
<dbReference type="eggNOG" id="COG5525">
    <property type="taxonomic scope" value="Bacteria"/>
</dbReference>
<gene>
    <name evidence="8" type="ordered locus">Nham_3337</name>
</gene>
<evidence type="ECO:0000259" key="6">
    <source>
        <dbReference type="Pfam" id="PF05876"/>
    </source>
</evidence>
<feature type="region of interest" description="Disordered" evidence="4">
    <location>
        <begin position="713"/>
        <end position="766"/>
    </location>
</feature>
<feature type="domain" description="Prohead serine protease" evidence="5">
    <location>
        <begin position="606"/>
        <end position="696"/>
    </location>
</feature>
<dbReference type="Proteomes" id="UP000001953">
    <property type="component" value="Chromosome"/>
</dbReference>
<dbReference type="GO" id="GO:0004519">
    <property type="term" value="F:endonuclease activity"/>
    <property type="evidence" value="ECO:0007669"/>
    <property type="project" value="InterPro"/>
</dbReference>
<feature type="domain" description="Phage terminase large subunit GpA ATPase" evidence="6">
    <location>
        <begin position="26"/>
        <end position="264"/>
    </location>
</feature>
<evidence type="ECO:0000259" key="7">
    <source>
        <dbReference type="Pfam" id="PF20454"/>
    </source>
</evidence>
<dbReference type="HOGENOM" id="CLU_273185_0_0_5"/>
<keyword evidence="2" id="KW-0645">Protease</keyword>
<dbReference type="STRING" id="323097.Nham_3337"/>
<dbReference type="NCBIfam" id="NF045541">
    <property type="entry name" value="scaf_prot_MCP2"/>
    <property type="match status" value="1"/>
</dbReference>
<keyword evidence="9" id="KW-1185">Reference proteome</keyword>
<dbReference type="Gene3D" id="3.40.50.300">
    <property type="entry name" value="P-loop containing nucleotide triphosphate hydrolases"/>
    <property type="match status" value="1"/>
</dbReference>
<dbReference type="InterPro" id="IPR027417">
    <property type="entry name" value="P-loop_NTPase"/>
</dbReference>
<dbReference type="EMBL" id="CP000319">
    <property type="protein sequence ID" value="ABE64069.1"/>
    <property type="molecule type" value="Genomic_DNA"/>
</dbReference>
<evidence type="ECO:0000256" key="4">
    <source>
        <dbReference type="SAM" id="MobiDB-lite"/>
    </source>
</evidence>
<dbReference type="AlphaFoldDB" id="Q1QI78"/>
<dbReference type="InterPro" id="IPR046454">
    <property type="entry name" value="GpA_endonuclease"/>
</dbReference>
<reference evidence="8 9" key="1">
    <citation type="submission" date="2006-03" db="EMBL/GenBank/DDBJ databases">
        <title>Complete sequence of chromosome of Nitrobacter hamburgensis X14.</title>
        <authorList>
            <consortium name="US DOE Joint Genome Institute"/>
            <person name="Copeland A."/>
            <person name="Lucas S."/>
            <person name="Lapidus A."/>
            <person name="Barry K."/>
            <person name="Detter J.C."/>
            <person name="Glavina del Rio T."/>
            <person name="Hammon N."/>
            <person name="Israni S."/>
            <person name="Dalin E."/>
            <person name="Tice H."/>
            <person name="Pitluck S."/>
            <person name="Chain P."/>
            <person name="Malfatti S."/>
            <person name="Shin M."/>
            <person name="Vergez L."/>
            <person name="Schmutz J."/>
            <person name="Larimer F."/>
            <person name="Land M."/>
            <person name="Hauser L."/>
            <person name="Kyrpides N."/>
            <person name="Ivanova N."/>
            <person name="Ward B."/>
            <person name="Arp D."/>
            <person name="Klotz M."/>
            <person name="Stein L."/>
            <person name="O'Mullan G."/>
            <person name="Starkenburg S."/>
            <person name="Sayavedra L."/>
            <person name="Poret-Peterson A.T."/>
            <person name="Gentry M.E."/>
            <person name="Bruce D."/>
            <person name="Richardson P."/>
        </authorList>
    </citation>
    <scope>NUCLEOTIDE SEQUENCE [LARGE SCALE GENOMIC DNA]</scope>
    <source>
        <strain evidence="9">DSM 10229 / NCIMB 13809 / X14</strain>
    </source>
</reference>
<keyword evidence="1" id="KW-1188">Viral release from host cell</keyword>
<dbReference type="GO" id="GO:0008233">
    <property type="term" value="F:peptidase activity"/>
    <property type="evidence" value="ECO:0007669"/>
    <property type="project" value="UniProtKB-KW"/>
</dbReference>
<sequence>MVPPPRMKLSEWIERELVLPSDVAALAGKVRLYPFQREIADAIGDPTIERVTLVKPVRVGFTTLLTGAMAGFCANDPAPILSLLPTESDCRDYMVSDVEPIFAASPSISNLLSGDLDEAGRNTLVSRRFPGGSLKVVAAKAPRNLRRHNVRVLFIDEADAMEPTADGSPVVLAEDRTISFPDRKIIMGSTPRFMETSYVLAAYAKSDQRIYEVRCPECDEFHEIQWKDIHWPENEPDKAAWCCPGCGVEIGEKHKAAMVAAGRWRALAPEVKGHAGFKLNALISPLSNVAWGALAARFVQDKNDPATLQPFVNTVLAEGWREEGEELDEAELSTRAEPFSLVANEEAGTTGIPDLVMVITAGVDVQRKDRLEVTFIGWDEAGNAYILGHTVIWGMWDDDTTWAELDAVLATKWDHPFGGKIGIDAACVDSSDGVTMETVYRFAFPRFRRKVLAIKGVQGTRPWIEKSKSKTKGGSLWIVGIDGIKGTIYSRLRRSNMIRFSMDLPVDWYEQLASERVVIKYNRGQPTRRFERITGRLAEALDCTVYAFAARQEVVWTTGASVRRRDWRTGVYYNEILDLRQGAVLLDRLNAGAPLLDTHDDWSLRSVIGNVVPGSAKIEGGKGLARVRLSNAPGDADTVIKIRDGNIRNISVGYAIHKVEKTDNGEGADEDWRVVDWEPLEISAVPIPADPGSGFRSADKAEQFPCVFVSTRSNKEASMPESTTVVAGDDPATIETRQRPDPAPAPVQQRQAPSPTEAADAAVRAERERVSTITDLARRAAAVDLGEQHVRSGTAVDAFRTALLDHMVSREAATPTDSNVRAHVGTEESETRRGLMIEALAYGLGAPLPQAGPSEGARQYMGRGLVDLAADSVNFRGGRMLNARQIDDIFTRASHTTSDFPIIFEGAINRTLEQRFALAQPTFRRFARKRNFRDFRPDTTVKIGDFPMLQKVLQSGEIKYGSFVEGKEQVQAFSYAIALRVTRQMLINDDLGAISELLSSYGSSVALFEEVTFYSTAFNSKLADGKTVFHADHANLAAAGTGIDVDNVGKARAAMSKQKSTEGNPLLANSPKILLVGPDKLTDAEKLLASITPATVSNVNIFSGRLEPLESSQLSGNAWHLLTDPAAGSNYRWGYLEGYEAPRVRMDEPFGQQGFAMSVEHDFGCGATDFRFGYKNPGA</sequence>
<organism evidence="8 9">
    <name type="scientific">Nitrobacter hamburgensis (strain DSM 10229 / NCIMB 13809 / X14)</name>
    <dbReference type="NCBI Taxonomy" id="323097"/>
    <lineage>
        <taxon>Bacteria</taxon>
        <taxon>Pseudomonadati</taxon>
        <taxon>Pseudomonadota</taxon>
        <taxon>Alphaproteobacteria</taxon>
        <taxon>Hyphomicrobiales</taxon>
        <taxon>Nitrobacteraceae</taxon>
        <taxon>Nitrobacter</taxon>
    </lineage>
</organism>
<proteinExistence type="predicted"/>
<dbReference type="InterPro" id="IPR054613">
    <property type="entry name" value="Peptidase_S78_dom"/>
</dbReference>
<dbReference type="GO" id="GO:0016887">
    <property type="term" value="F:ATP hydrolysis activity"/>
    <property type="evidence" value="ECO:0007669"/>
    <property type="project" value="InterPro"/>
</dbReference>
<dbReference type="InterPro" id="IPR046453">
    <property type="entry name" value="GpA_ATPase"/>
</dbReference>
<evidence type="ECO:0000313" key="9">
    <source>
        <dbReference type="Proteomes" id="UP000001953"/>
    </source>
</evidence>
<dbReference type="Pfam" id="PF25209">
    <property type="entry name" value="Phage_capsid_4"/>
    <property type="match status" value="1"/>
</dbReference>
<feature type="compositionally biased region" description="Low complexity" evidence="4">
    <location>
        <begin position="746"/>
        <end position="762"/>
    </location>
</feature>
<dbReference type="GO" id="GO:0006508">
    <property type="term" value="P:proteolysis"/>
    <property type="evidence" value="ECO:0007669"/>
    <property type="project" value="UniProtKB-KW"/>
</dbReference>
<evidence type="ECO:0000256" key="2">
    <source>
        <dbReference type="ARBA" id="ARBA00022670"/>
    </source>
</evidence>
<accession>Q1QI78</accession>
<name>Q1QI78_NITHX</name>
<dbReference type="Pfam" id="PF05876">
    <property type="entry name" value="GpA_ATPase"/>
    <property type="match status" value="1"/>
</dbReference>
<evidence type="ECO:0000259" key="5">
    <source>
        <dbReference type="Pfam" id="PF04586"/>
    </source>
</evidence>
<evidence type="ECO:0000256" key="3">
    <source>
        <dbReference type="ARBA" id="ARBA00022801"/>
    </source>
</evidence>